<comment type="caution">
    <text evidence="9">The sequence shown here is derived from an EMBL/GenBank/DDBJ whole genome shotgun (WGS) entry which is preliminary data.</text>
</comment>
<sequence length="808" mass="89520">MSHHQRQLFLAALGLLATANTVQAQRRSAVDTLRNITLPTAEAIGIVSGHERKTRLDRSQLERVQAQTLGEKLSHISGVQNASFGPNSGVPMIRSLSGSRVSVLSNGLSINDLSGISPNLNPNFDMDNLREIEVYKGATSVLFGGKAIGGAVNVKDNTIPAARVQGGISAQAKAELGTNSGNSQSLAFDTNVGKYGVVHIGGMRLTHGNLKIPGNTKAPIAYDPKIDHLTADMAQVNVDRETIRNLTLYPYLSQFVIDNLNDPRWGLSEADLYTFEDYSFINGEKVPNPRNNKYVAGQDPNTPLYTEVVHGITDYAPVQRGVMPNSHAAKQAINAGASYIRDNFQVGLGLYALESYYGIPGFAQRNKPVHSHTPTTWTPIYEPINTRSYAYAWQLESAYQPKTRLIPEVKLQYRGELSDDRELLGRYRVNKFASARHAVRSEITQQFSRFWSAVSGVDFSIAAIEGEGERRYIPNNLSREGGVFTLQTIAFKPVAVHVGYRHDWVARRTLSDPTYQRSRGLAGGNLSDRDFKLNHFSGDINYSIAGMGYVQATYTHAERAPGVNELYAGNDHFAILVEENGDDRLAKESANAYELSGGINYGGLKLSATHYRSFFTNYLYLAHTGLSRSGGFLVKEWRASDTEIRGWELMGSYTYAWSTDGHVAFNAFADLVKNRNTSDDSMRKWAEGDFMPNLPTSRYGWAVAFRYKKFAGNANFDRYLKQRYLGKNINLEPAMPSYSLLAAQLGYQVRIKRYEMRYFISGNNLLNVEARPQNSILKYLAPLPGRNISIGVKLNTPYPASSAGAAPY</sequence>
<keyword evidence="7" id="KW-0732">Signal</keyword>
<evidence type="ECO:0000256" key="1">
    <source>
        <dbReference type="ARBA" id="ARBA00004571"/>
    </source>
</evidence>
<keyword evidence="3" id="KW-1134">Transmembrane beta strand</keyword>
<keyword evidence="6" id="KW-0998">Cell outer membrane</keyword>
<evidence type="ECO:0000256" key="4">
    <source>
        <dbReference type="ARBA" id="ARBA00022692"/>
    </source>
</evidence>
<feature type="signal peptide" evidence="7">
    <location>
        <begin position="1"/>
        <end position="24"/>
    </location>
</feature>
<proteinExistence type="predicted"/>
<keyword evidence="10" id="KW-1185">Reference proteome</keyword>
<evidence type="ECO:0000256" key="5">
    <source>
        <dbReference type="ARBA" id="ARBA00023136"/>
    </source>
</evidence>
<dbReference type="Gene3D" id="2.170.130.10">
    <property type="entry name" value="TonB-dependent receptor, plug domain"/>
    <property type="match status" value="1"/>
</dbReference>
<dbReference type="InterPro" id="IPR036942">
    <property type="entry name" value="Beta-barrel_TonB_sf"/>
</dbReference>
<dbReference type="EMBL" id="JAUTBA010000001">
    <property type="protein sequence ID" value="MDQ1151178.1"/>
    <property type="molecule type" value="Genomic_DNA"/>
</dbReference>
<protein>
    <submittedName>
        <fullName evidence="9">Iron complex outermembrane receptor protein</fullName>
    </submittedName>
</protein>
<dbReference type="PANTHER" id="PTHR30069">
    <property type="entry name" value="TONB-DEPENDENT OUTER MEMBRANE RECEPTOR"/>
    <property type="match status" value="1"/>
</dbReference>
<reference evidence="9 10" key="1">
    <citation type="submission" date="2023-07" db="EMBL/GenBank/DDBJ databases">
        <title>Functional and genomic diversity of the sorghum phyllosphere microbiome.</title>
        <authorList>
            <person name="Shade A."/>
        </authorList>
    </citation>
    <scope>NUCLEOTIDE SEQUENCE [LARGE SCALE GENOMIC DNA]</scope>
    <source>
        <strain evidence="9 10">SORGH_AS_0892</strain>
    </source>
</reference>
<feature type="domain" description="TonB-dependent receptor plug" evidence="8">
    <location>
        <begin position="54"/>
        <end position="151"/>
    </location>
</feature>
<name>A0ABU0U894_9SPHI</name>
<dbReference type="Pfam" id="PF07715">
    <property type="entry name" value="Plug"/>
    <property type="match status" value="1"/>
</dbReference>
<dbReference type="PANTHER" id="PTHR30069:SF40">
    <property type="entry name" value="TONB-DEPENDENT RECEPTOR NMB0964-RELATED"/>
    <property type="match status" value="1"/>
</dbReference>
<dbReference type="InterPro" id="IPR039426">
    <property type="entry name" value="TonB-dep_rcpt-like"/>
</dbReference>
<dbReference type="Gene3D" id="2.40.170.20">
    <property type="entry name" value="TonB-dependent receptor, beta-barrel domain"/>
    <property type="match status" value="1"/>
</dbReference>
<accession>A0ABU0U894</accession>
<dbReference type="InterPro" id="IPR037066">
    <property type="entry name" value="Plug_dom_sf"/>
</dbReference>
<evidence type="ECO:0000313" key="10">
    <source>
        <dbReference type="Proteomes" id="UP001244640"/>
    </source>
</evidence>
<dbReference type="SUPFAM" id="SSF56935">
    <property type="entry name" value="Porins"/>
    <property type="match status" value="1"/>
</dbReference>
<keyword evidence="9" id="KW-0675">Receptor</keyword>
<keyword evidence="4" id="KW-0812">Transmembrane</keyword>
<evidence type="ECO:0000256" key="7">
    <source>
        <dbReference type="SAM" id="SignalP"/>
    </source>
</evidence>
<organism evidence="9 10">
    <name type="scientific">Sphingobacterium zeae</name>
    <dbReference type="NCBI Taxonomy" id="1776859"/>
    <lineage>
        <taxon>Bacteria</taxon>
        <taxon>Pseudomonadati</taxon>
        <taxon>Bacteroidota</taxon>
        <taxon>Sphingobacteriia</taxon>
        <taxon>Sphingobacteriales</taxon>
        <taxon>Sphingobacteriaceae</taxon>
        <taxon>Sphingobacterium</taxon>
    </lineage>
</organism>
<dbReference type="InterPro" id="IPR012910">
    <property type="entry name" value="Plug_dom"/>
</dbReference>
<evidence type="ECO:0000256" key="3">
    <source>
        <dbReference type="ARBA" id="ARBA00022452"/>
    </source>
</evidence>
<feature type="chain" id="PRO_5046982371" evidence="7">
    <location>
        <begin position="25"/>
        <end position="808"/>
    </location>
</feature>
<keyword evidence="5" id="KW-0472">Membrane</keyword>
<evidence type="ECO:0000313" key="9">
    <source>
        <dbReference type="EMBL" id="MDQ1151178.1"/>
    </source>
</evidence>
<dbReference type="Proteomes" id="UP001244640">
    <property type="component" value="Unassembled WGS sequence"/>
</dbReference>
<dbReference type="RefSeq" id="WP_307186696.1">
    <property type="nucleotide sequence ID" value="NZ_JAUTBA010000001.1"/>
</dbReference>
<evidence type="ECO:0000256" key="6">
    <source>
        <dbReference type="ARBA" id="ARBA00023237"/>
    </source>
</evidence>
<comment type="subcellular location">
    <subcellularLocation>
        <location evidence="1">Cell outer membrane</location>
        <topology evidence="1">Multi-pass membrane protein</topology>
    </subcellularLocation>
</comment>
<evidence type="ECO:0000259" key="8">
    <source>
        <dbReference type="Pfam" id="PF07715"/>
    </source>
</evidence>
<evidence type="ECO:0000256" key="2">
    <source>
        <dbReference type="ARBA" id="ARBA00022448"/>
    </source>
</evidence>
<keyword evidence="2" id="KW-0813">Transport</keyword>
<gene>
    <name evidence="9" type="ORF">QE382_003162</name>
</gene>